<keyword evidence="4" id="KW-0249">Electron transport</keyword>
<dbReference type="RefSeq" id="WP_068308266.1">
    <property type="nucleotide sequence ID" value="NZ_DAIOMO010000003.1"/>
</dbReference>
<comment type="similarity">
    <text evidence="8">Belongs to the Bfd family.</text>
</comment>
<evidence type="ECO:0000313" key="10">
    <source>
        <dbReference type="EMBL" id="SDD37863.1"/>
    </source>
</evidence>
<dbReference type="Pfam" id="PF04324">
    <property type="entry name" value="Fer2_BFD"/>
    <property type="match status" value="1"/>
</dbReference>
<evidence type="ECO:0000256" key="8">
    <source>
        <dbReference type="ARBA" id="ARBA00046332"/>
    </source>
</evidence>
<dbReference type="GO" id="GO:0046872">
    <property type="term" value="F:metal ion binding"/>
    <property type="evidence" value="ECO:0007669"/>
    <property type="project" value="UniProtKB-KW"/>
</dbReference>
<proteinExistence type="inferred from homology"/>
<dbReference type="InterPro" id="IPR041854">
    <property type="entry name" value="BFD-like_2Fe2S-bd_dom_sf"/>
</dbReference>
<organism evidence="10 11">
    <name type="scientific">Kordiimonas lacus</name>
    <dbReference type="NCBI Taxonomy" id="637679"/>
    <lineage>
        <taxon>Bacteria</taxon>
        <taxon>Pseudomonadati</taxon>
        <taxon>Pseudomonadota</taxon>
        <taxon>Alphaproteobacteria</taxon>
        <taxon>Kordiimonadales</taxon>
        <taxon>Kordiimonadaceae</taxon>
        <taxon>Kordiimonas</taxon>
    </lineage>
</organism>
<evidence type="ECO:0000256" key="3">
    <source>
        <dbReference type="ARBA" id="ARBA00022723"/>
    </source>
</evidence>
<dbReference type="OrthoDB" id="7428628at2"/>
<dbReference type="PANTHER" id="PTHR37424">
    <property type="entry name" value="BACTERIOFERRITIN-ASSOCIATED FERREDOXIN"/>
    <property type="match status" value="1"/>
</dbReference>
<feature type="domain" description="BFD-like [2Fe-2S]-binding" evidence="9">
    <location>
        <begin position="2"/>
        <end position="52"/>
    </location>
</feature>
<evidence type="ECO:0000313" key="11">
    <source>
        <dbReference type="Proteomes" id="UP000183685"/>
    </source>
</evidence>
<keyword evidence="1" id="KW-0813">Transport</keyword>
<keyword evidence="5" id="KW-0408">Iron</keyword>
<dbReference type="AlphaFoldDB" id="A0A1G6U981"/>
<dbReference type="Proteomes" id="UP000183685">
    <property type="component" value="Unassembled WGS sequence"/>
</dbReference>
<protein>
    <recommendedName>
        <fullName evidence="7">Bacterioferritin-associated ferredoxin</fullName>
    </recommendedName>
</protein>
<dbReference type="Gene3D" id="1.10.10.1100">
    <property type="entry name" value="BFD-like [2Fe-2S]-binding domain"/>
    <property type="match status" value="1"/>
</dbReference>
<evidence type="ECO:0000256" key="6">
    <source>
        <dbReference type="ARBA" id="ARBA00023014"/>
    </source>
</evidence>
<gene>
    <name evidence="10" type="ORF">SAMN04488071_0514</name>
</gene>
<reference evidence="10 11" key="1">
    <citation type="submission" date="2016-10" db="EMBL/GenBank/DDBJ databases">
        <authorList>
            <person name="de Groot N.N."/>
        </authorList>
    </citation>
    <scope>NUCLEOTIDE SEQUENCE [LARGE SCALE GENOMIC DNA]</scope>
    <source>
        <strain evidence="10 11">CGMCC 1.9109</strain>
    </source>
</reference>
<accession>A0A1G6U981</accession>
<dbReference type="InterPro" id="IPR052371">
    <property type="entry name" value="BFD-associated_ferredoxin"/>
</dbReference>
<keyword evidence="11" id="KW-1185">Reference proteome</keyword>
<dbReference type="PANTHER" id="PTHR37424:SF1">
    <property type="entry name" value="BACTERIOFERRITIN-ASSOCIATED FERREDOXIN"/>
    <property type="match status" value="1"/>
</dbReference>
<sequence>MYVCLCNGYTDREIRAAVREGGVSNAEEAYLSLGNGFCCGACHDCANDLVQEELPNRRVLAAE</sequence>
<evidence type="ECO:0000256" key="5">
    <source>
        <dbReference type="ARBA" id="ARBA00023004"/>
    </source>
</evidence>
<evidence type="ECO:0000256" key="4">
    <source>
        <dbReference type="ARBA" id="ARBA00022982"/>
    </source>
</evidence>
<dbReference type="InterPro" id="IPR007419">
    <property type="entry name" value="BFD-like_2Fe2S-bd_dom"/>
</dbReference>
<evidence type="ECO:0000256" key="2">
    <source>
        <dbReference type="ARBA" id="ARBA00022714"/>
    </source>
</evidence>
<keyword evidence="3" id="KW-0479">Metal-binding</keyword>
<evidence type="ECO:0000256" key="7">
    <source>
        <dbReference type="ARBA" id="ARBA00039386"/>
    </source>
</evidence>
<keyword evidence="6" id="KW-0411">Iron-sulfur</keyword>
<dbReference type="EMBL" id="FNAK01000001">
    <property type="protein sequence ID" value="SDD37863.1"/>
    <property type="molecule type" value="Genomic_DNA"/>
</dbReference>
<evidence type="ECO:0000256" key="1">
    <source>
        <dbReference type="ARBA" id="ARBA00022448"/>
    </source>
</evidence>
<keyword evidence="2" id="KW-0001">2Fe-2S</keyword>
<name>A0A1G6U981_9PROT</name>
<dbReference type="GO" id="GO:0051537">
    <property type="term" value="F:2 iron, 2 sulfur cluster binding"/>
    <property type="evidence" value="ECO:0007669"/>
    <property type="project" value="UniProtKB-KW"/>
</dbReference>
<evidence type="ECO:0000259" key="9">
    <source>
        <dbReference type="Pfam" id="PF04324"/>
    </source>
</evidence>
<dbReference type="STRING" id="637679.GCA_001550055_00376"/>